<dbReference type="InterPro" id="IPR024977">
    <property type="entry name" value="Apc4-like_WD40_dom"/>
</dbReference>
<dbReference type="SUPFAM" id="SSF50978">
    <property type="entry name" value="WD40 repeat-like"/>
    <property type="match status" value="1"/>
</dbReference>
<dbReference type="Pfam" id="PF12894">
    <property type="entry name" value="ANAPC4_WD40"/>
    <property type="match status" value="1"/>
</dbReference>
<evidence type="ECO:0000313" key="2">
    <source>
        <dbReference type="Proteomes" id="UP001152795"/>
    </source>
</evidence>
<dbReference type="Gene3D" id="2.130.10.10">
    <property type="entry name" value="YVTN repeat-like/Quinoprotein amine dehydrogenase"/>
    <property type="match status" value="2"/>
</dbReference>
<gene>
    <name evidence="1" type="ORF">PACLA_8A062518</name>
</gene>
<dbReference type="InterPro" id="IPR036322">
    <property type="entry name" value="WD40_repeat_dom_sf"/>
</dbReference>
<dbReference type="InterPro" id="IPR001680">
    <property type="entry name" value="WD40_rpt"/>
</dbReference>
<comment type="caution">
    <text evidence="1">The sequence shown here is derived from an EMBL/GenBank/DDBJ whole genome shotgun (WGS) entry which is preliminary data.</text>
</comment>
<dbReference type="Proteomes" id="UP001152795">
    <property type="component" value="Unassembled WGS sequence"/>
</dbReference>
<dbReference type="SMART" id="SM00320">
    <property type="entry name" value="WD40"/>
    <property type="match status" value="6"/>
</dbReference>
<reference evidence="1" key="1">
    <citation type="submission" date="2020-04" db="EMBL/GenBank/DDBJ databases">
        <authorList>
            <person name="Alioto T."/>
            <person name="Alioto T."/>
            <person name="Gomez Garrido J."/>
        </authorList>
    </citation>
    <scope>NUCLEOTIDE SEQUENCE</scope>
    <source>
        <strain evidence="1">A484AB</strain>
    </source>
</reference>
<dbReference type="EMBL" id="CACRXK020007042">
    <property type="protein sequence ID" value="CAB4011145.1"/>
    <property type="molecule type" value="Genomic_DNA"/>
</dbReference>
<dbReference type="InterPro" id="IPR015943">
    <property type="entry name" value="WD40/YVTN_repeat-like_dom_sf"/>
</dbReference>
<accession>A0A6S7HXR3</accession>
<sequence length="357" mass="39770">MFLVQNPPSGPSTPREQFVNDVGHAHRYKANIEGSMKILNRIETDSEIMCCRFNPEGNLLAVGLVNGVTKIYTVEPLSCVYVLPAEDTGGQPLPVTCLRWRPNIENQNFKNILLATYASGSVKIWHVSTMDCLSSTQEGGRQVLACAFNASALQYITAGSDTTINLYDATTRQKLLSLEPSTSFLVMDGHMMRIFSVMYLPNDDHVFLSGGWDDTLQWWDSRVDSRHSIKRIFGPHICGDALDILPSNSNILTGSWRKDNSVQIWDFNSGELIRDVPDDFNRSMTYCTQWLPDGQIIAGGSDMNMLRMLEQSSTSTVTIGRMVDLPRAVYTVDNDRSGPNPRIAVGSSNSIYIVQRS</sequence>
<organism evidence="1 2">
    <name type="scientific">Paramuricea clavata</name>
    <name type="common">Red gorgonian</name>
    <name type="synonym">Violescent sea-whip</name>
    <dbReference type="NCBI Taxonomy" id="317549"/>
    <lineage>
        <taxon>Eukaryota</taxon>
        <taxon>Metazoa</taxon>
        <taxon>Cnidaria</taxon>
        <taxon>Anthozoa</taxon>
        <taxon>Octocorallia</taxon>
        <taxon>Malacalcyonacea</taxon>
        <taxon>Plexauridae</taxon>
        <taxon>Paramuricea</taxon>
    </lineage>
</organism>
<protein>
    <submittedName>
        <fullName evidence="1">WD repeat-containing 5-like</fullName>
    </submittedName>
</protein>
<evidence type="ECO:0000313" key="1">
    <source>
        <dbReference type="EMBL" id="CAB4011145.1"/>
    </source>
</evidence>
<dbReference type="Pfam" id="PF00400">
    <property type="entry name" value="WD40"/>
    <property type="match status" value="2"/>
</dbReference>
<dbReference type="PROSITE" id="PS50082">
    <property type="entry name" value="WD_REPEATS_2"/>
    <property type="match status" value="1"/>
</dbReference>
<dbReference type="AlphaFoldDB" id="A0A6S7HXR3"/>
<dbReference type="PANTHER" id="PTHR47822">
    <property type="entry name" value="CARBOHYDRATE BINDING DOMAIN CONTAINING PROTEIN"/>
    <property type="match status" value="1"/>
</dbReference>
<dbReference type="OrthoDB" id="10251741at2759"/>
<proteinExistence type="predicted"/>
<name>A0A6S7HXR3_PARCT</name>
<keyword evidence="2" id="KW-1185">Reference proteome</keyword>
<dbReference type="PANTHER" id="PTHR47822:SF2">
    <property type="entry name" value="F-BOX AND WD-40 DOMAIN PROTEIN 7"/>
    <property type="match status" value="1"/>
</dbReference>